<reference evidence="1 2" key="1">
    <citation type="journal article" date="2016" name="Eur. J. Clin. Microbiol. Infect. Dis.">
        <title>Whole genome sequencing as a tool for phylogenetic analysis of clinical strains of Mitis group streptococci.</title>
        <authorList>
            <person name="Rasmussen L.H."/>
            <person name="Dargis R."/>
            <person name="Hojholt K."/>
            <person name="Christensen J.J."/>
            <person name="Skovgaard O."/>
            <person name="Justesen U.S."/>
            <person name="Rosenvinge F.S."/>
            <person name="Moser C."/>
            <person name="Lukjancenko O."/>
            <person name="Rasmussen S."/>
            <person name="Nielsen X.C."/>
        </authorList>
    </citation>
    <scope>NUCLEOTIDE SEQUENCE [LARGE SCALE GENOMIC DNA]</scope>
    <source>
        <strain evidence="1 2">RH_70047_11</strain>
    </source>
</reference>
<proteinExistence type="predicted"/>
<dbReference type="EMBL" id="NCUY01000031">
    <property type="protein sequence ID" value="ORO78092.1"/>
    <property type="molecule type" value="Genomic_DNA"/>
</dbReference>
<gene>
    <name evidence="1" type="ORF">B7707_03370</name>
</gene>
<evidence type="ECO:0000313" key="1">
    <source>
        <dbReference type="EMBL" id="ORO78092.1"/>
    </source>
</evidence>
<organism evidence="1 2">
    <name type="scientific">Streptococcus oralis subsp. dentisani</name>
    <dbReference type="NCBI Taxonomy" id="1458253"/>
    <lineage>
        <taxon>Bacteria</taxon>
        <taxon>Bacillati</taxon>
        <taxon>Bacillota</taxon>
        <taxon>Bacilli</taxon>
        <taxon>Lactobacillales</taxon>
        <taxon>Streptococcaceae</taxon>
        <taxon>Streptococcus</taxon>
    </lineage>
</organism>
<sequence>MFLALRQKLETQECPGDVFSPVPLNKRELVSLGDCISPASRNKKKQERSGNIFTLTLKIKTVSNSRGRFQHTLKFIVASD</sequence>
<dbReference type="AlphaFoldDB" id="A0A1X1IY49"/>
<evidence type="ECO:0000313" key="2">
    <source>
        <dbReference type="Proteomes" id="UP000193326"/>
    </source>
</evidence>
<comment type="caution">
    <text evidence="1">The sequence shown here is derived from an EMBL/GenBank/DDBJ whole genome shotgun (WGS) entry which is preliminary data.</text>
</comment>
<accession>A0A1X1IY49</accession>
<dbReference type="Proteomes" id="UP000193326">
    <property type="component" value="Unassembled WGS sequence"/>
</dbReference>
<protein>
    <submittedName>
        <fullName evidence="1">Uncharacterized protein</fullName>
    </submittedName>
</protein>
<name>A0A1X1IY49_STROR</name>